<gene>
    <name evidence="2" type="ORF">H2201_000925</name>
</gene>
<proteinExistence type="predicted"/>
<protein>
    <recommendedName>
        <fullName evidence="4">Glucose N-acetyltransferase 1</fullName>
    </recommendedName>
</protein>
<feature type="signal peptide" evidence="1">
    <location>
        <begin position="1"/>
        <end position="28"/>
    </location>
</feature>
<keyword evidence="3" id="KW-1185">Reference proteome</keyword>
<feature type="chain" id="PRO_5045475629" description="Glucose N-acetyltransferase 1" evidence="1">
    <location>
        <begin position="29"/>
        <end position="376"/>
    </location>
</feature>
<dbReference type="Gene3D" id="3.90.550.10">
    <property type="entry name" value="Spore Coat Polysaccharide Biosynthesis Protein SpsA, Chain A"/>
    <property type="match status" value="1"/>
</dbReference>
<dbReference type="PANTHER" id="PTHR11183">
    <property type="entry name" value="GLYCOGENIN SUBFAMILY MEMBER"/>
    <property type="match status" value="1"/>
</dbReference>
<evidence type="ECO:0000313" key="3">
    <source>
        <dbReference type="Proteomes" id="UP001172684"/>
    </source>
</evidence>
<evidence type="ECO:0000256" key="1">
    <source>
        <dbReference type="SAM" id="SignalP"/>
    </source>
</evidence>
<keyword evidence="1" id="KW-0732">Signal</keyword>
<dbReference type="Proteomes" id="UP001172684">
    <property type="component" value="Unassembled WGS sequence"/>
</dbReference>
<dbReference type="SUPFAM" id="SSF53448">
    <property type="entry name" value="Nucleotide-diphospho-sugar transferases"/>
    <property type="match status" value="1"/>
</dbReference>
<dbReference type="EMBL" id="JAPDRL010000004">
    <property type="protein sequence ID" value="KAJ9669099.1"/>
    <property type="molecule type" value="Genomic_DNA"/>
</dbReference>
<organism evidence="2 3">
    <name type="scientific">Coniosporium apollinis</name>
    <dbReference type="NCBI Taxonomy" id="61459"/>
    <lineage>
        <taxon>Eukaryota</taxon>
        <taxon>Fungi</taxon>
        <taxon>Dikarya</taxon>
        <taxon>Ascomycota</taxon>
        <taxon>Pezizomycotina</taxon>
        <taxon>Dothideomycetes</taxon>
        <taxon>Dothideomycetes incertae sedis</taxon>
        <taxon>Coniosporium</taxon>
    </lineage>
</organism>
<reference evidence="2" key="1">
    <citation type="submission" date="2022-10" db="EMBL/GenBank/DDBJ databases">
        <title>Culturing micro-colonial fungi from biological soil crusts in the Mojave desert and describing Neophaeococcomyces mojavensis, and introducing the new genera and species Taxawa tesnikishii.</title>
        <authorList>
            <person name="Kurbessoian T."/>
            <person name="Stajich J.E."/>
        </authorList>
    </citation>
    <scope>NUCLEOTIDE SEQUENCE</scope>
    <source>
        <strain evidence="2">TK_1</strain>
    </source>
</reference>
<evidence type="ECO:0000313" key="2">
    <source>
        <dbReference type="EMBL" id="KAJ9669099.1"/>
    </source>
</evidence>
<dbReference type="InterPro" id="IPR029044">
    <property type="entry name" value="Nucleotide-diphossugar_trans"/>
</dbReference>
<evidence type="ECO:0008006" key="4">
    <source>
        <dbReference type="Google" id="ProtNLM"/>
    </source>
</evidence>
<name>A0ABQ9P3D2_9PEZI</name>
<accession>A0ABQ9P3D2</accession>
<comment type="caution">
    <text evidence="2">The sequence shown here is derived from an EMBL/GenBank/DDBJ whole genome shotgun (WGS) entry which is preliminary data.</text>
</comment>
<dbReference type="InterPro" id="IPR050587">
    <property type="entry name" value="GNT1/Glycosyltrans_8"/>
</dbReference>
<sequence>MSLLRGNRTVVLLLAIIVFLLIFHSGSSSSPNGASFFQHEAVDWSRYAYSQYATDSAYLCNSVMVFEALHRLGSRADRILFYPKEWDTVVSSSKDRDSQLLVMARDKYKVKLIPTEIPSIKISTNDTTTTTWTHSIGKFLAFSQTQYTRILHLDSDITLLKSLDTLFFLPSAPVALPRAYWMDASPKPLTSLLVLLEPSQHEYNALMSAAAGVAPRRGEVGAVRAAGEARAAGAAAKYDMKLLNDRYADSALILPHRPLFLLTGEFRLSRHSHSAYLGPTRPEWDPDAALASASLIHFSDWPLPKPWIMWPQGQLAEMVPRCWESPGTSQESGCRDREVWLGLYGDFRRRRKEVCRLLSVPAPEWAPGEKGVGGGI</sequence>